<comment type="caution">
    <text evidence="1">The sequence shown here is derived from an EMBL/GenBank/DDBJ whole genome shotgun (WGS) entry which is preliminary data.</text>
</comment>
<dbReference type="AlphaFoldDB" id="A0A2S9V4H2"/>
<sequence length="105" mass="11211">MAPLWKPSSSLIAKVHTVTGQVKPIGQRGRPALLTGAIIHDASSLLLDLPGDSISRYKEPNKKQKHANAPNSPLLVIPEAALAAIRYLQKSFAHPKNTVSGSQTV</sequence>
<name>A0A2S9V4H2_9ALTE</name>
<proteinExistence type="predicted"/>
<protein>
    <submittedName>
        <fullName evidence="1">Uncharacterized protein</fullName>
    </submittedName>
</protein>
<dbReference type="EMBL" id="PVNP01000207">
    <property type="protein sequence ID" value="PRO71341.1"/>
    <property type="molecule type" value="Genomic_DNA"/>
</dbReference>
<gene>
    <name evidence="1" type="ORF">C6Y40_22525</name>
</gene>
<organism evidence="1 2">
    <name type="scientific">Alteromonas alba</name>
    <dbReference type="NCBI Taxonomy" id="2079529"/>
    <lineage>
        <taxon>Bacteria</taxon>
        <taxon>Pseudomonadati</taxon>
        <taxon>Pseudomonadota</taxon>
        <taxon>Gammaproteobacteria</taxon>
        <taxon>Alteromonadales</taxon>
        <taxon>Alteromonadaceae</taxon>
        <taxon>Alteromonas/Salinimonas group</taxon>
        <taxon>Alteromonas</taxon>
    </lineage>
</organism>
<dbReference type="Proteomes" id="UP000238949">
    <property type="component" value="Unassembled WGS sequence"/>
</dbReference>
<evidence type="ECO:0000313" key="1">
    <source>
        <dbReference type="EMBL" id="PRO71341.1"/>
    </source>
</evidence>
<keyword evidence="2" id="KW-1185">Reference proteome</keyword>
<reference evidence="2" key="1">
    <citation type="journal article" date="2020" name="Int. J. Syst. Evol. Microbiol.">
        <title>Alteromonas alba sp. nov., a marine bacterium isolated from the seawater of the West Pacific Ocean.</title>
        <authorList>
            <person name="Sun C."/>
            <person name="Wu Y.-H."/>
            <person name="Xamxidin M."/>
            <person name="Cheng H."/>
            <person name="Xu X.-W."/>
        </authorList>
    </citation>
    <scope>NUCLEOTIDE SEQUENCE [LARGE SCALE GENOMIC DNA]</scope>
    <source>
        <strain evidence="2">190</strain>
    </source>
</reference>
<accession>A0A2S9V4H2</accession>
<evidence type="ECO:0000313" key="2">
    <source>
        <dbReference type="Proteomes" id="UP000238949"/>
    </source>
</evidence>